<evidence type="ECO:0000256" key="6">
    <source>
        <dbReference type="ARBA" id="ARBA00022840"/>
    </source>
</evidence>
<evidence type="ECO:0000256" key="10">
    <source>
        <dbReference type="SAM" id="Phobius"/>
    </source>
</evidence>
<feature type="transmembrane region" description="Helical" evidence="10">
    <location>
        <begin position="101"/>
        <end position="122"/>
    </location>
</feature>
<keyword evidence="8 10" id="KW-0472">Membrane</keyword>
<feature type="transmembrane region" description="Helical" evidence="10">
    <location>
        <begin position="219"/>
        <end position="239"/>
    </location>
</feature>
<dbReference type="PANTHER" id="PTHR24223:SF443">
    <property type="entry name" value="MULTIDRUG-RESISTANCE LIKE PROTEIN 1, ISOFORM I"/>
    <property type="match status" value="1"/>
</dbReference>
<keyword evidence="2" id="KW-0813">Transport</keyword>
<dbReference type="OrthoDB" id="77998at2759"/>
<proteinExistence type="predicted"/>
<dbReference type="EMBL" id="JNBS01004895">
    <property type="protein sequence ID" value="OQR81804.1"/>
    <property type="molecule type" value="Genomic_DNA"/>
</dbReference>
<dbReference type="InterPro" id="IPR050173">
    <property type="entry name" value="ABC_transporter_C-like"/>
</dbReference>
<evidence type="ECO:0000256" key="2">
    <source>
        <dbReference type="ARBA" id="ARBA00022448"/>
    </source>
</evidence>
<keyword evidence="3 10" id="KW-0812">Transmembrane</keyword>
<reference evidence="12 13" key="1">
    <citation type="journal article" date="2014" name="Genome Biol. Evol.">
        <title>The secreted proteins of Achlya hypogyna and Thraustotheca clavata identify the ancestral oomycete secretome and reveal gene acquisitions by horizontal gene transfer.</title>
        <authorList>
            <person name="Misner I."/>
            <person name="Blouin N."/>
            <person name="Leonard G."/>
            <person name="Richards T.A."/>
            <person name="Lane C.E."/>
        </authorList>
    </citation>
    <scope>NUCLEOTIDE SEQUENCE [LARGE SCALE GENOMIC DNA]</scope>
    <source>
        <strain evidence="12 13">ATCC 34112</strain>
    </source>
</reference>
<comment type="subcellular location">
    <subcellularLocation>
        <location evidence="1">Endomembrane system</location>
        <topology evidence="1">Multi-pass membrane protein</topology>
    </subcellularLocation>
</comment>
<feature type="region of interest" description="Disordered" evidence="9">
    <location>
        <begin position="1"/>
        <end position="23"/>
    </location>
</feature>
<organism evidence="12 13">
    <name type="scientific">Thraustotheca clavata</name>
    <dbReference type="NCBI Taxonomy" id="74557"/>
    <lineage>
        <taxon>Eukaryota</taxon>
        <taxon>Sar</taxon>
        <taxon>Stramenopiles</taxon>
        <taxon>Oomycota</taxon>
        <taxon>Saprolegniomycetes</taxon>
        <taxon>Saprolegniales</taxon>
        <taxon>Achlyaceae</taxon>
        <taxon>Thraustotheca</taxon>
    </lineage>
</organism>
<dbReference type="STRING" id="74557.A0A1V9Y7Y9"/>
<gene>
    <name evidence="12" type="ORF">THRCLA_11402</name>
</gene>
<evidence type="ECO:0000256" key="5">
    <source>
        <dbReference type="ARBA" id="ARBA00022741"/>
    </source>
</evidence>
<evidence type="ECO:0000256" key="4">
    <source>
        <dbReference type="ARBA" id="ARBA00022737"/>
    </source>
</evidence>
<dbReference type="Proteomes" id="UP000243217">
    <property type="component" value="Unassembled WGS sequence"/>
</dbReference>
<dbReference type="SUPFAM" id="SSF90123">
    <property type="entry name" value="ABC transporter transmembrane region"/>
    <property type="match status" value="1"/>
</dbReference>
<dbReference type="PANTHER" id="PTHR24223">
    <property type="entry name" value="ATP-BINDING CASSETTE SUB-FAMILY C"/>
    <property type="match status" value="1"/>
</dbReference>
<accession>A0A1V9Y7Y9</accession>
<dbReference type="InterPro" id="IPR044746">
    <property type="entry name" value="ABCC_6TM_D1"/>
</dbReference>
<dbReference type="Gene3D" id="3.40.50.300">
    <property type="entry name" value="P-loop containing nucleotide triphosphate hydrolases"/>
    <property type="match status" value="1"/>
</dbReference>
<dbReference type="GO" id="GO:0012505">
    <property type="term" value="C:endomembrane system"/>
    <property type="evidence" value="ECO:0007669"/>
    <property type="project" value="UniProtKB-SubCell"/>
</dbReference>
<keyword evidence="4" id="KW-0677">Repeat</keyword>
<protein>
    <submittedName>
        <fullName evidence="12">ATP-binding Cassette (ABC) Superfamily</fullName>
    </submittedName>
</protein>
<evidence type="ECO:0000256" key="3">
    <source>
        <dbReference type="ARBA" id="ARBA00022692"/>
    </source>
</evidence>
<evidence type="ECO:0000256" key="9">
    <source>
        <dbReference type="SAM" id="MobiDB-lite"/>
    </source>
</evidence>
<keyword evidence="5" id="KW-0547">Nucleotide-binding</keyword>
<dbReference type="CDD" id="cd18579">
    <property type="entry name" value="ABC_6TM_ABCC_D1"/>
    <property type="match status" value="1"/>
</dbReference>
<feature type="transmembrane region" description="Helical" evidence="10">
    <location>
        <begin position="245"/>
        <end position="266"/>
    </location>
</feature>
<dbReference type="PROSITE" id="PS50929">
    <property type="entry name" value="ABC_TM1F"/>
    <property type="match status" value="1"/>
</dbReference>
<keyword evidence="6 12" id="KW-0067">ATP-binding</keyword>
<feature type="transmembrane region" description="Helical" evidence="10">
    <location>
        <begin position="365"/>
        <end position="386"/>
    </location>
</feature>
<dbReference type="InterPro" id="IPR027417">
    <property type="entry name" value="P-loop_NTPase"/>
</dbReference>
<feature type="domain" description="ABC transmembrane type-1" evidence="11">
    <location>
        <begin position="110"/>
        <end position="388"/>
    </location>
</feature>
<dbReference type="InterPro" id="IPR036640">
    <property type="entry name" value="ABC1_TM_sf"/>
</dbReference>
<dbReference type="InterPro" id="IPR011527">
    <property type="entry name" value="ABC1_TM_dom"/>
</dbReference>
<dbReference type="Pfam" id="PF00664">
    <property type="entry name" value="ABC_membrane"/>
    <property type="match status" value="1"/>
</dbReference>
<evidence type="ECO:0000256" key="8">
    <source>
        <dbReference type="ARBA" id="ARBA00023136"/>
    </source>
</evidence>
<evidence type="ECO:0000259" key="11">
    <source>
        <dbReference type="PROSITE" id="PS50929"/>
    </source>
</evidence>
<dbReference type="Gene3D" id="1.20.1560.10">
    <property type="entry name" value="ABC transporter type 1, transmembrane domain"/>
    <property type="match status" value="1"/>
</dbReference>
<comment type="caution">
    <text evidence="12">The sequence shown here is derived from an EMBL/GenBank/DDBJ whole genome shotgun (WGS) entry which is preliminary data.</text>
</comment>
<feature type="compositionally biased region" description="Polar residues" evidence="9">
    <location>
        <begin position="1"/>
        <end position="16"/>
    </location>
</feature>
<keyword evidence="13" id="KW-1185">Reference proteome</keyword>
<dbReference type="GO" id="GO:0016020">
    <property type="term" value="C:membrane"/>
    <property type="evidence" value="ECO:0007669"/>
    <property type="project" value="InterPro"/>
</dbReference>
<feature type="transmembrane region" description="Helical" evidence="10">
    <location>
        <begin position="329"/>
        <end position="353"/>
    </location>
</feature>
<feature type="transmembrane region" description="Helical" evidence="10">
    <location>
        <begin position="142"/>
        <end position="162"/>
    </location>
</feature>
<dbReference type="GO" id="GO:0005524">
    <property type="term" value="F:ATP binding"/>
    <property type="evidence" value="ECO:0007669"/>
    <property type="project" value="UniProtKB-KW"/>
</dbReference>
<keyword evidence="7 10" id="KW-1133">Transmembrane helix</keyword>
<dbReference type="AlphaFoldDB" id="A0A1V9Y7Y9"/>
<evidence type="ECO:0000256" key="1">
    <source>
        <dbReference type="ARBA" id="ARBA00004127"/>
    </source>
</evidence>
<evidence type="ECO:0000256" key="7">
    <source>
        <dbReference type="ARBA" id="ARBA00022989"/>
    </source>
</evidence>
<evidence type="ECO:0000313" key="13">
    <source>
        <dbReference type="Proteomes" id="UP000243217"/>
    </source>
</evidence>
<name>A0A1V9Y7Y9_9STRA</name>
<evidence type="ECO:0000313" key="12">
    <source>
        <dbReference type="EMBL" id="OQR81804.1"/>
    </source>
</evidence>
<sequence>MTTTFHEVRSPNSANPTAEEKPKHPLDTVSWLSIFLITWIDGLVKRGADKPLTEEDVWPIRDADSAAHLAERFKHEWAKALKKSDKPKFHKVIWNTLSKEAYTSIFIYNLYSVPMLLTPIVIKSLLEVLSTSKTVVSSIGISSGYGLAALLTALSFTSVTIIDFGQYLTSVMGSHAKSIVMDVVYQKSLRLSSLAKSKLSSGEITTLISVDSERMFQGFMMGAWVTAAPISLLAVYILLGFEMGYVVGVCGGLTMFLMLYLGDLAAKTVGTARRQLLAAQSERVKFTNEVLQGVRVVKIYAWETYVESEIAQIRARELQWLRTYQSRRMLNTITLTVAPVISLALCIIIFIAQGNTLTPSIAFTSLAYMNIARLPCMTFSSAILFVQEARISCDRVGQFLNANELESGEETSPSNAAQPVISLHHSDFSWHADATTTSTTELPLTLSDINLAIQPKSLTIIVGAVGSGKSSRNNFV</sequence>
<dbReference type="GO" id="GO:0140359">
    <property type="term" value="F:ABC-type transporter activity"/>
    <property type="evidence" value="ECO:0007669"/>
    <property type="project" value="InterPro"/>
</dbReference>